<feature type="region of interest" description="Disordered" evidence="1">
    <location>
        <begin position="73"/>
        <end position="101"/>
    </location>
</feature>
<sequence length="101" mass="11389">MVARRHAIHLTARQEARVACYPQPHRVPPPALGVTFLLRNSDGLPKREGPDFATAMLRMASAYRPPESRCRSMTQQVHNGRPSVRSAHTRQESNKSLHALR</sequence>
<organism evidence="2 3">
    <name type="scientific">Nonomuraea longicatena</name>
    <dbReference type="NCBI Taxonomy" id="83682"/>
    <lineage>
        <taxon>Bacteria</taxon>
        <taxon>Bacillati</taxon>
        <taxon>Actinomycetota</taxon>
        <taxon>Actinomycetes</taxon>
        <taxon>Streptosporangiales</taxon>
        <taxon>Streptosporangiaceae</taxon>
        <taxon>Nonomuraea</taxon>
    </lineage>
</organism>
<dbReference type="EMBL" id="BAAAHQ010000040">
    <property type="protein sequence ID" value="GAA0947005.1"/>
    <property type="molecule type" value="Genomic_DNA"/>
</dbReference>
<dbReference type="Proteomes" id="UP001501578">
    <property type="component" value="Unassembled WGS sequence"/>
</dbReference>
<evidence type="ECO:0000256" key="1">
    <source>
        <dbReference type="SAM" id="MobiDB-lite"/>
    </source>
</evidence>
<keyword evidence="3" id="KW-1185">Reference proteome</keyword>
<gene>
    <name evidence="2" type="ORF">GCM10009560_63160</name>
</gene>
<evidence type="ECO:0000313" key="2">
    <source>
        <dbReference type="EMBL" id="GAA0947005.1"/>
    </source>
</evidence>
<protein>
    <submittedName>
        <fullName evidence="2">Uncharacterized protein</fullName>
    </submittedName>
</protein>
<accession>A0ABN1QSX3</accession>
<name>A0ABN1QSX3_9ACTN</name>
<reference evidence="2 3" key="1">
    <citation type="journal article" date="2019" name="Int. J. Syst. Evol. Microbiol.">
        <title>The Global Catalogue of Microorganisms (GCM) 10K type strain sequencing project: providing services to taxonomists for standard genome sequencing and annotation.</title>
        <authorList>
            <consortium name="The Broad Institute Genomics Platform"/>
            <consortium name="The Broad Institute Genome Sequencing Center for Infectious Disease"/>
            <person name="Wu L."/>
            <person name="Ma J."/>
        </authorList>
    </citation>
    <scope>NUCLEOTIDE SEQUENCE [LARGE SCALE GENOMIC DNA]</scope>
    <source>
        <strain evidence="2 3">JCM 11136</strain>
    </source>
</reference>
<comment type="caution">
    <text evidence="2">The sequence shown here is derived from an EMBL/GenBank/DDBJ whole genome shotgun (WGS) entry which is preliminary data.</text>
</comment>
<proteinExistence type="predicted"/>
<evidence type="ECO:0000313" key="3">
    <source>
        <dbReference type="Proteomes" id="UP001501578"/>
    </source>
</evidence>